<proteinExistence type="predicted"/>
<dbReference type="CDD" id="cd07067">
    <property type="entry name" value="HP_PGM_like"/>
    <property type="match status" value="1"/>
</dbReference>
<keyword evidence="1" id="KW-0732">Signal</keyword>
<evidence type="ECO:0000313" key="2">
    <source>
        <dbReference type="EMBL" id="NCI49620.1"/>
    </source>
</evidence>
<organism evidence="2 3">
    <name type="scientific">Sediminibacterium roseum</name>
    <dbReference type="NCBI Taxonomy" id="1978412"/>
    <lineage>
        <taxon>Bacteria</taxon>
        <taxon>Pseudomonadati</taxon>
        <taxon>Bacteroidota</taxon>
        <taxon>Chitinophagia</taxon>
        <taxon>Chitinophagales</taxon>
        <taxon>Chitinophagaceae</taxon>
        <taxon>Sediminibacterium</taxon>
    </lineage>
</organism>
<dbReference type="SMART" id="SM00855">
    <property type="entry name" value="PGAM"/>
    <property type="match status" value="1"/>
</dbReference>
<dbReference type="InterPro" id="IPR029033">
    <property type="entry name" value="His_PPase_superfam"/>
</dbReference>
<gene>
    <name evidence="2" type="ORF">GWC95_06785</name>
</gene>
<dbReference type="Pfam" id="PF00300">
    <property type="entry name" value="His_Phos_1"/>
    <property type="match status" value="1"/>
</dbReference>
<dbReference type="Gene3D" id="3.40.50.1240">
    <property type="entry name" value="Phosphoglycerate mutase-like"/>
    <property type="match status" value="1"/>
</dbReference>
<dbReference type="RefSeq" id="WP_161817932.1">
    <property type="nucleotide sequence ID" value="NZ_JAACJS010000011.1"/>
</dbReference>
<name>A0ABW9ZT03_9BACT</name>
<evidence type="ECO:0000256" key="1">
    <source>
        <dbReference type="SAM" id="SignalP"/>
    </source>
</evidence>
<dbReference type="Proteomes" id="UP000753802">
    <property type="component" value="Unassembled WGS sequence"/>
</dbReference>
<dbReference type="SUPFAM" id="SSF53254">
    <property type="entry name" value="Phosphoglycerate mutase-like"/>
    <property type="match status" value="1"/>
</dbReference>
<feature type="chain" id="PRO_5046167575" evidence="1">
    <location>
        <begin position="21"/>
        <end position="167"/>
    </location>
</feature>
<keyword evidence="3" id="KW-1185">Reference proteome</keyword>
<reference evidence="2 3" key="1">
    <citation type="submission" date="2020-01" db="EMBL/GenBank/DDBJ databases">
        <title>Genome analysis.</title>
        <authorList>
            <person name="Wu S."/>
            <person name="Wang G."/>
        </authorList>
    </citation>
    <scope>NUCLEOTIDE SEQUENCE [LARGE SCALE GENOMIC DNA]</scope>
    <source>
        <strain evidence="2 3">SYL130</strain>
    </source>
</reference>
<sequence length="167" mass="18260">MKRIFSLLLAAVCLTVGVNAQDASKPATYILVRHAEKQATGGADPALTPEGEQRAQKLIETLKGYVPDAVYSTNYIRTRSTVTPLATKFGKEIQLYNPGKQAEFANQLLDMKGKTVVIVGHSNTIPALVNLLAKNTKFPDWSDSVYDHYFIVTVNAQGEASAKEQTF</sequence>
<comment type="caution">
    <text evidence="2">The sequence shown here is derived from an EMBL/GenBank/DDBJ whole genome shotgun (WGS) entry which is preliminary data.</text>
</comment>
<accession>A0ABW9ZT03</accession>
<feature type="signal peptide" evidence="1">
    <location>
        <begin position="1"/>
        <end position="20"/>
    </location>
</feature>
<protein>
    <submittedName>
        <fullName evidence="2">Histidine phosphatase family protein</fullName>
    </submittedName>
</protein>
<dbReference type="InterPro" id="IPR013078">
    <property type="entry name" value="His_Pase_superF_clade-1"/>
</dbReference>
<dbReference type="EMBL" id="JAACJS010000011">
    <property type="protein sequence ID" value="NCI49620.1"/>
    <property type="molecule type" value="Genomic_DNA"/>
</dbReference>
<evidence type="ECO:0000313" key="3">
    <source>
        <dbReference type="Proteomes" id="UP000753802"/>
    </source>
</evidence>